<organism evidence="2 3">
    <name type="scientific">Labrys monachus</name>
    <dbReference type="NCBI Taxonomy" id="217067"/>
    <lineage>
        <taxon>Bacteria</taxon>
        <taxon>Pseudomonadati</taxon>
        <taxon>Pseudomonadota</taxon>
        <taxon>Alphaproteobacteria</taxon>
        <taxon>Hyphomicrobiales</taxon>
        <taxon>Xanthobacteraceae</taxon>
        <taxon>Labrys</taxon>
    </lineage>
</organism>
<comment type="caution">
    <text evidence="2">The sequence shown here is derived from an EMBL/GenBank/DDBJ whole genome shotgun (WGS) entry which is preliminary data.</text>
</comment>
<keyword evidence="3" id="KW-1185">Reference proteome</keyword>
<keyword evidence="1" id="KW-0472">Membrane</keyword>
<feature type="transmembrane region" description="Helical" evidence="1">
    <location>
        <begin position="12"/>
        <end position="34"/>
    </location>
</feature>
<feature type="transmembrane region" description="Helical" evidence="1">
    <location>
        <begin position="155"/>
        <end position="177"/>
    </location>
</feature>
<feature type="transmembrane region" description="Helical" evidence="1">
    <location>
        <begin position="219"/>
        <end position="238"/>
    </location>
</feature>
<feature type="transmembrane region" description="Helical" evidence="1">
    <location>
        <begin position="65"/>
        <end position="84"/>
    </location>
</feature>
<evidence type="ECO:0000256" key="1">
    <source>
        <dbReference type="SAM" id="Phobius"/>
    </source>
</evidence>
<proteinExistence type="predicted"/>
<keyword evidence="1" id="KW-0812">Transmembrane</keyword>
<evidence type="ECO:0000313" key="2">
    <source>
        <dbReference type="EMBL" id="MDQ0392212.1"/>
    </source>
</evidence>
<feature type="transmembrane region" description="Helical" evidence="1">
    <location>
        <begin position="41"/>
        <end position="59"/>
    </location>
</feature>
<feature type="transmembrane region" description="Helical" evidence="1">
    <location>
        <begin position="125"/>
        <end position="149"/>
    </location>
</feature>
<keyword evidence="1" id="KW-1133">Transmembrane helix</keyword>
<reference evidence="2 3" key="1">
    <citation type="submission" date="2023-07" db="EMBL/GenBank/DDBJ databases">
        <title>Genomic Encyclopedia of Type Strains, Phase IV (KMG-IV): sequencing the most valuable type-strain genomes for metagenomic binning, comparative biology and taxonomic classification.</title>
        <authorList>
            <person name="Goeker M."/>
        </authorList>
    </citation>
    <scope>NUCLEOTIDE SEQUENCE [LARGE SCALE GENOMIC DNA]</scope>
    <source>
        <strain evidence="2 3">DSM 5896</strain>
    </source>
</reference>
<dbReference type="EMBL" id="JAUSVK010000001">
    <property type="protein sequence ID" value="MDQ0392212.1"/>
    <property type="molecule type" value="Genomic_DNA"/>
</dbReference>
<accession>A0ABU0FC79</accession>
<gene>
    <name evidence="2" type="ORF">J3R73_002004</name>
</gene>
<feature type="transmembrane region" description="Helical" evidence="1">
    <location>
        <begin position="189"/>
        <end position="213"/>
    </location>
</feature>
<dbReference type="RefSeq" id="WP_307425753.1">
    <property type="nucleotide sequence ID" value="NZ_JAUSVK010000001.1"/>
</dbReference>
<sequence>MTGSISLASTLTASFLASLVEVVEAYTIVLAVGLTRGWRPALAGSIVALGCLALLVVVLGPLLTLIPIAALQLAIGSLLILFGLRWLRKAILRATGFIALHDEDAAFARETDLLARQAADRRADFLGGLTAFKAVMLEGVEVVFIVIATGTARGLTLYAGAGALAACLLVALAGLALHRPLSKVPENTLKFAVGVLLSAFGVFWCGEGLGANWPGADFAILYLALLFLGAALAAVHMLRPAAASARG</sequence>
<dbReference type="Proteomes" id="UP001237448">
    <property type="component" value="Unassembled WGS sequence"/>
</dbReference>
<protein>
    <submittedName>
        <fullName evidence="2">Membrane protein</fullName>
    </submittedName>
</protein>
<name>A0ABU0FC79_9HYPH</name>
<evidence type="ECO:0000313" key="3">
    <source>
        <dbReference type="Proteomes" id="UP001237448"/>
    </source>
</evidence>